<evidence type="ECO:0008006" key="5">
    <source>
        <dbReference type="Google" id="ProtNLM"/>
    </source>
</evidence>
<evidence type="ECO:0000256" key="2">
    <source>
        <dbReference type="ARBA" id="ARBA00023235"/>
    </source>
</evidence>
<keyword evidence="4" id="KW-1185">Reference proteome</keyword>
<accession>A0A9X0B3T3</accession>
<dbReference type="InterPro" id="IPR007400">
    <property type="entry name" value="PrpF-like"/>
</dbReference>
<sequence>MTTTTSTSVIEAPAILKHSGDRFSSNRCMLPAVWMRSGTSKGLFIHAKDLPSSPELWEPILLSVMGSAGANARQIDGVGGATSTTSKVAVVASSQRPGIDVEYTFVQVAPDQAKIDMTGNCGNIASGVGPFALDENMVRAALGKEEIDIRILNTNTGQTIVETIQVTPDGRFREDGECRIPGVYGTSSPIKVAFMEPAGSMTGRMFPSGQQQENLTVWSRSLGKFDVRVSLVDAANPFVFVDTSSICIKDHPSWPDPDDTSFLSVVEDIRRAGAVQFGLAPDLETAGQVRGTPKIAFLSAAEHDDDADIQVLAFTMGKPHGSLQLTGAVCLGAAMSIHGTVAWHLASAKRNDRVPKHGMSVGGHDIASPLPMGIRHPAGVIQAETILRMEKDGQVHVDKVAVFRTARRLFEGNVFYRA</sequence>
<dbReference type="SUPFAM" id="SSF54506">
    <property type="entry name" value="Diaminopimelate epimerase-like"/>
    <property type="match status" value="2"/>
</dbReference>
<proteinExistence type="inferred from homology"/>
<evidence type="ECO:0000313" key="4">
    <source>
        <dbReference type="Proteomes" id="UP001147747"/>
    </source>
</evidence>
<dbReference type="Pfam" id="PF04303">
    <property type="entry name" value="PrpF"/>
    <property type="match status" value="1"/>
</dbReference>
<dbReference type="PANTHER" id="PTHR43709:SF2">
    <property type="entry name" value="DUF453 DOMAIN PROTEIN (AFU_ORTHOLOGUE AFUA_6G00360)"/>
    <property type="match status" value="1"/>
</dbReference>
<gene>
    <name evidence="3" type="ORF">N7509_009591</name>
</gene>
<dbReference type="AlphaFoldDB" id="A0A9X0B3T3"/>
<dbReference type="EMBL" id="JAPZBU010000009">
    <property type="protein sequence ID" value="KAJ5387050.1"/>
    <property type="molecule type" value="Genomic_DNA"/>
</dbReference>
<dbReference type="PANTHER" id="PTHR43709">
    <property type="entry name" value="ACONITATE ISOMERASE-RELATED"/>
    <property type="match status" value="1"/>
</dbReference>
<dbReference type="GeneID" id="81373208"/>
<comment type="similarity">
    <text evidence="1">Belongs to the PrpF family.</text>
</comment>
<dbReference type="RefSeq" id="XP_056484848.1">
    <property type="nucleotide sequence ID" value="XM_056634228.1"/>
</dbReference>
<reference evidence="3" key="2">
    <citation type="journal article" date="2023" name="IMA Fungus">
        <title>Comparative genomic study of the Penicillium genus elucidates a diverse pangenome and 15 lateral gene transfer events.</title>
        <authorList>
            <person name="Petersen C."/>
            <person name="Sorensen T."/>
            <person name="Nielsen M.R."/>
            <person name="Sondergaard T.E."/>
            <person name="Sorensen J.L."/>
            <person name="Fitzpatrick D.A."/>
            <person name="Frisvad J.C."/>
            <person name="Nielsen K.L."/>
        </authorList>
    </citation>
    <scope>NUCLEOTIDE SEQUENCE</scope>
    <source>
        <strain evidence="3">IBT 29677</strain>
    </source>
</reference>
<dbReference type="GO" id="GO:0016853">
    <property type="term" value="F:isomerase activity"/>
    <property type="evidence" value="ECO:0007669"/>
    <property type="project" value="UniProtKB-KW"/>
</dbReference>
<evidence type="ECO:0000256" key="1">
    <source>
        <dbReference type="ARBA" id="ARBA00007673"/>
    </source>
</evidence>
<organism evidence="3 4">
    <name type="scientific">Penicillium cosmopolitanum</name>
    <dbReference type="NCBI Taxonomy" id="1131564"/>
    <lineage>
        <taxon>Eukaryota</taxon>
        <taxon>Fungi</taxon>
        <taxon>Dikarya</taxon>
        <taxon>Ascomycota</taxon>
        <taxon>Pezizomycotina</taxon>
        <taxon>Eurotiomycetes</taxon>
        <taxon>Eurotiomycetidae</taxon>
        <taxon>Eurotiales</taxon>
        <taxon>Aspergillaceae</taxon>
        <taxon>Penicillium</taxon>
    </lineage>
</organism>
<dbReference type="OrthoDB" id="10267539at2759"/>
<dbReference type="Gene3D" id="3.10.310.10">
    <property type="entry name" value="Diaminopimelate Epimerase, Chain A, domain 1"/>
    <property type="match status" value="2"/>
</dbReference>
<dbReference type="Proteomes" id="UP001147747">
    <property type="component" value="Unassembled WGS sequence"/>
</dbReference>
<evidence type="ECO:0000313" key="3">
    <source>
        <dbReference type="EMBL" id="KAJ5387050.1"/>
    </source>
</evidence>
<protein>
    <recommendedName>
        <fullName evidence="5">PrpF protein</fullName>
    </recommendedName>
</protein>
<name>A0A9X0B3T3_9EURO</name>
<comment type="caution">
    <text evidence="3">The sequence shown here is derived from an EMBL/GenBank/DDBJ whole genome shotgun (WGS) entry which is preliminary data.</text>
</comment>
<keyword evidence="2" id="KW-0413">Isomerase</keyword>
<reference evidence="3" key="1">
    <citation type="submission" date="2022-12" db="EMBL/GenBank/DDBJ databases">
        <authorList>
            <person name="Petersen C."/>
        </authorList>
    </citation>
    <scope>NUCLEOTIDE SEQUENCE</scope>
    <source>
        <strain evidence="3">IBT 29677</strain>
    </source>
</reference>